<sequence>MHFSTLFTTTTVALISLADITSAHVVLVDAYGNANKQIRGYALGFDAGTPRKGGYLYPQQRDITVFANKVVHGPHDAIYQPNGCGTTLQHTAWYYQKHEKGKWFGVSDAKRQWLFKQVTPHKGFIDIPAGIGALAWHEWKKNTRKDLATGRTGLRNGIPKVSAGGTLSVLAYQINLDGGGHFKCKIDYQANGKQWRHQLTFKKNCPGDAQSFNWPGVQKSCWFTVNIPKDLNCQGKTGSKNEVTDICLIRCENSAKNGPFGGCIPIQQMRPKPKPKPAAKPKTPPKPQPQAKPKPKTVISVKKVPVTVVKTVKASVAPLRPVTVTKNKVITIVQGGRTRVHVPVRNEVITVVQVINPITKTVVETQFKTVTVEEPAPSQVSGAGKEEEGENKEEEEDKEELEEVPDDNNPENDDANKPQPKPKDPTPEEIKAALQGEDYPDEAVEEKISGKEKEAIKEEAEKGNELPDEVGQEPEGDGYF</sequence>
<feature type="chain" id="PRO_5043032292" evidence="2">
    <location>
        <begin position="24"/>
        <end position="480"/>
    </location>
</feature>
<proteinExistence type="predicted"/>
<reference evidence="3 4" key="1">
    <citation type="submission" date="2019-10" db="EMBL/GenBank/DDBJ databases">
        <authorList>
            <person name="Palmer J.M."/>
        </authorList>
    </citation>
    <scope>NUCLEOTIDE SEQUENCE [LARGE SCALE GENOMIC DNA]</scope>
    <source>
        <strain evidence="3 4">TWF718</strain>
    </source>
</reference>
<evidence type="ECO:0000313" key="4">
    <source>
        <dbReference type="Proteomes" id="UP001313282"/>
    </source>
</evidence>
<feature type="compositionally biased region" description="Basic and acidic residues" evidence="1">
    <location>
        <begin position="421"/>
        <end position="431"/>
    </location>
</feature>
<comment type="caution">
    <text evidence="3">The sequence shown here is derived from an EMBL/GenBank/DDBJ whole genome shotgun (WGS) entry which is preliminary data.</text>
</comment>
<feature type="compositionally biased region" description="Acidic residues" evidence="1">
    <location>
        <begin position="466"/>
        <end position="480"/>
    </location>
</feature>
<name>A0AAN8MUC8_9PEZI</name>
<dbReference type="EMBL" id="JAVHNR010000006">
    <property type="protein sequence ID" value="KAK6339657.1"/>
    <property type="molecule type" value="Genomic_DNA"/>
</dbReference>
<evidence type="ECO:0000256" key="2">
    <source>
        <dbReference type="SAM" id="SignalP"/>
    </source>
</evidence>
<feature type="compositionally biased region" description="Pro residues" evidence="1">
    <location>
        <begin position="280"/>
        <end position="292"/>
    </location>
</feature>
<feature type="signal peptide" evidence="2">
    <location>
        <begin position="1"/>
        <end position="23"/>
    </location>
</feature>
<feature type="region of interest" description="Disordered" evidence="1">
    <location>
        <begin position="262"/>
        <end position="297"/>
    </location>
</feature>
<evidence type="ECO:0000313" key="3">
    <source>
        <dbReference type="EMBL" id="KAK6339657.1"/>
    </source>
</evidence>
<protein>
    <submittedName>
        <fullName evidence="3">Uncharacterized protein</fullName>
    </submittedName>
</protein>
<dbReference type="Proteomes" id="UP001313282">
    <property type="component" value="Unassembled WGS sequence"/>
</dbReference>
<dbReference type="InterPro" id="IPR021476">
    <property type="entry name" value="Egh16-like"/>
</dbReference>
<dbReference type="Pfam" id="PF11327">
    <property type="entry name" value="Egh16-like"/>
    <property type="match status" value="1"/>
</dbReference>
<gene>
    <name evidence="3" type="ORF">TWF718_009052</name>
</gene>
<dbReference type="AlphaFoldDB" id="A0AAN8MUC8"/>
<keyword evidence="4" id="KW-1185">Reference proteome</keyword>
<evidence type="ECO:0000256" key="1">
    <source>
        <dbReference type="SAM" id="MobiDB-lite"/>
    </source>
</evidence>
<accession>A0AAN8MUC8</accession>
<feature type="compositionally biased region" description="Basic and acidic residues" evidence="1">
    <location>
        <begin position="445"/>
        <end position="465"/>
    </location>
</feature>
<feature type="region of interest" description="Disordered" evidence="1">
    <location>
        <begin position="373"/>
        <end position="480"/>
    </location>
</feature>
<dbReference type="PANTHER" id="PTHR34618:SF4">
    <property type="entry name" value="CAS1"/>
    <property type="match status" value="1"/>
</dbReference>
<feature type="compositionally biased region" description="Acidic residues" evidence="1">
    <location>
        <begin position="387"/>
        <end position="413"/>
    </location>
</feature>
<organism evidence="3 4">
    <name type="scientific">Orbilia javanica</name>
    <dbReference type="NCBI Taxonomy" id="47235"/>
    <lineage>
        <taxon>Eukaryota</taxon>
        <taxon>Fungi</taxon>
        <taxon>Dikarya</taxon>
        <taxon>Ascomycota</taxon>
        <taxon>Pezizomycotina</taxon>
        <taxon>Orbiliomycetes</taxon>
        <taxon>Orbiliales</taxon>
        <taxon>Orbiliaceae</taxon>
        <taxon>Orbilia</taxon>
    </lineage>
</organism>
<dbReference type="PANTHER" id="PTHR34618">
    <property type="entry name" value="SURFACE PROTEIN MAS1, PUTATIVE-RELATED"/>
    <property type="match status" value="1"/>
</dbReference>
<keyword evidence="2" id="KW-0732">Signal</keyword>